<organism evidence="12 13">
    <name type="scientific">Cymbomonas tetramitiformis</name>
    <dbReference type="NCBI Taxonomy" id="36881"/>
    <lineage>
        <taxon>Eukaryota</taxon>
        <taxon>Viridiplantae</taxon>
        <taxon>Chlorophyta</taxon>
        <taxon>Pyramimonadophyceae</taxon>
        <taxon>Pyramimonadales</taxon>
        <taxon>Pyramimonadaceae</taxon>
        <taxon>Cymbomonas</taxon>
    </lineage>
</organism>
<feature type="region of interest" description="Disordered" evidence="10">
    <location>
        <begin position="150"/>
        <end position="174"/>
    </location>
</feature>
<evidence type="ECO:0000256" key="8">
    <source>
        <dbReference type="ARBA" id="ARBA00022989"/>
    </source>
</evidence>
<name>A0AAE0BRI0_9CHLO</name>
<evidence type="ECO:0000256" key="1">
    <source>
        <dbReference type="ARBA" id="ARBA00004141"/>
    </source>
</evidence>
<dbReference type="EMBL" id="LGRX02033536">
    <property type="protein sequence ID" value="KAK3240843.1"/>
    <property type="molecule type" value="Genomic_DNA"/>
</dbReference>
<dbReference type="PANTHER" id="PTHR45630">
    <property type="entry name" value="CATION-TRANSPORTING ATPASE-RELATED"/>
    <property type="match status" value="1"/>
</dbReference>
<dbReference type="PROSITE" id="PS01229">
    <property type="entry name" value="COF_2"/>
    <property type="match status" value="1"/>
</dbReference>
<evidence type="ECO:0000256" key="5">
    <source>
        <dbReference type="ARBA" id="ARBA00022840"/>
    </source>
</evidence>
<evidence type="ECO:0000256" key="10">
    <source>
        <dbReference type="SAM" id="MobiDB-lite"/>
    </source>
</evidence>
<reference evidence="12 13" key="1">
    <citation type="journal article" date="2015" name="Genome Biol. Evol.">
        <title>Comparative Genomics of a Bacterivorous Green Alga Reveals Evolutionary Causalities and Consequences of Phago-Mixotrophic Mode of Nutrition.</title>
        <authorList>
            <person name="Burns J.A."/>
            <person name="Paasch A."/>
            <person name="Narechania A."/>
            <person name="Kim E."/>
        </authorList>
    </citation>
    <scope>NUCLEOTIDE SEQUENCE [LARGE SCALE GENOMIC DNA]</scope>
    <source>
        <strain evidence="12 13">PLY_AMNH</strain>
    </source>
</reference>
<evidence type="ECO:0000256" key="3">
    <source>
        <dbReference type="ARBA" id="ARBA00022723"/>
    </source>
</evidence>
<proteinExistence type="predicted"/>
<dbReference type="GO" id="GO:0019829">
    <property type="term" value="F:ATPase-coupled monoatomic cation transmembrane transporter activity"/>
    <property type="evidence" value="ECO:0007669"/>
    <property type="project" value="TreeGrafter"/>
</dbReference>
<dbReference type="InterPro" id="IPR036412">
    <property type="entry name" value="HAD-like_sf"/>
</dbReference>
<dbReference type="InterPro" id="IPR023214">
    <property type="entry name" value="HAD_sf"/>
</dbReference>
<dbReference type="Gene3D" id="3.40.50.1000">
    <property type="entry name" value="HAD superfamily/HAD-like"/>
    <property type="match status" value="1"/>
</dbReference>
<dbReference type="SUPFAM" id="SSF56784">
    <property type="entry name" value="HAD-like"/>
    <property type="match status" value="1"/>
</dbReference>
<feature type="transmembrane region" description="Helical" evidence="11">
    <location>
        <begin position="77"/>
        <end position="98"/>
    </location>
</feature>
<evidence type="ECO:0000256" key="2">
    <source>
        <dbReference type="ARBA" id="ARBA00022692"/>
    </source>
</evidence>
<dbReference type="SUPFAM" id="SSF81665">
    <property type="entry name" value="Calcium ATPase, transmembrane domain M"/>
    <property type="match status" value="1"/>
</dbReference>
<dbReference type="GO" id="GO:0005524">
    <property type="term" value="F:ATP binding"/>
    <property type="evidence" value="ECO:0007669"/>
    <property type="project" value="UniProtKB-KW"/>
</dbReference>
<dbReference type="InterPro" id="IPR023298">
    <property type="entry name" value="ATPase_P-typ_TM_dom_sf"/>
</dbReference>
<dbReference type="GO" id="GO:0016020">
    <property type="term" value="C:membrane"/>
    <property type="evidence" value="ECO:0007669"/>
    <property type="project" value="UniProtKB-SubCell"/>
</dbReference>
<sequence>MDVITMHRTVGLITGMCGDGGNDCGALRIAHAGVSLSEADASLVSPFTSQTKSAASCVDLLREGRASLHTSFACYKFLITYGQLFSILKLICFWYGVIMCNLKYLMIDGVAVLTLSYTMTLSQPLKKLGKDRPTSSLLGPVTVTSVLGMQESTNPSKCGTTDRSGGFPKAPNQR</sequence>
<keyword evidence="4" id="KW-0547">Nucleotide-binding</keyword>
<keyword evidence="6" id="KW-0460">Magnesium</keyword>
<dbReference type="InterPro" id="IPR006544">
    <property type="entry name" value="P-type_TPase_V"/>
</dbReference>
<feature type="compositionally biased region" description="Polar residues" evidence="10">
    <location>
        <begin position="150"/>
        <end position="163"/>
    </location>
</feature>
<comment type="caution">
    <text evidence="12">The sequence shown here is derived from an EMBL/GenBank/DDBJ whole genome shotgun (WGS) entry which is preliminary data.</text>
</comment>
<dbReference type="GO" id="GO:0140358">
    <property type="term" value="F:P-type transmembrane transporter activity"/>
    <property type="evidence" value="ECO:0007669"/>
    <property type="project" value="InterPro"/>
</dbReference>
<keyword evidence="3" id="KW-0479">Metal-binding</keyword>
<evidence type="ECO:0000313" key="13">
    <source>
        <dbReference type="Proteomes" id="UP001190700"/>
    </source>
</evidence>
<accession>A0AAE0BRI0</accession>
<dbReference type="AlphaFoldDB" id="A0AAE0BRI0"/>
<keyword evidence="8 11" id="KW-1133">Transmembrane helix</keyword>
<gene>
    <name evidence="12" type="ORF">CYMTET_49346</name>
</gene>
<evidence type="ECO:0000256" key="6">
    <source>
        <dbReference type="ARBA" id="ARBA00022842"/>
    </source>
</evidence>
<keyword evidence="13" id="KW-1185">Reference proteome</keyword>
<keyword evidence="5" id="KW-0067">ATP-binding</keyword>
<protein>
    <submittedName>
        <fullName evidence="12">Uncharacterized protein</fullName>
    </submittedName>
</protein>
<evidence type="ECO:0000256" key="9">
    <source>
        <dbReference type="ARBA" id="ARBA00023136"/>
    </source>
</evidence>
<keyword evidence="2 11" id="KW-0812">Transmembrane</keyword>
<keyword evidence="9 11" id="KW-0472">Membrane</keyword>
<dbReference type="GO" id="GO:0046872">
    <property type="term" value="F:metal ion binding"/>
    <property type="evidence" value="ECO:0007669"/>
    <property type="project" value="UniProtKB-KW"/>
</dbReference>
<evidence type="ECO:0000256" key="7">
    <source>
        <dbReference type="ARBA" id="ARBA00022967"/>
    </source>
</evidence>
<evidence type="ECO:0000313" key="12">
    <source>
        <dbReference type="EMBL" id="KAK3240843.1"/>
    </source>
</evidence>
<evidence type="ECO:0000256" key="4">
    <source>
        <dbReference type="ARBA" id="ARBA00022741"/>
    </source>
</evidence>
<dbReference type="Proteomes" id="UP001190700">
    <property type="component" value="Unassembled WGS sequence"/>
</dbReference>
<dbReference type="PANTHER" id="PTHR45630:SF11">
    <property type="entry name" value="CATION-TRANSPORTING P-TYPE ATPASE N-TERMINAL DOMAIN-CONTAINING PROTEIN"/>
    <property type="match status" value="1"/>
</dbReference>
<evidence type="ECO:0000256" key="11">
    <source>
        <dbReference type="SAM" id="Phobius"/>
    </source>
</evidence>
<comment type="subcellular location">
    <subcellularLocation>
        <location evidence="1">Membrane</location>
        <topology evidence="1">Multi-pass membrane protein</topology>
    </subcellularLocation>
</comment>
<keyword evidence="7" id="KW-1278">Translocase</keyword>